<keyword evidence="2" id="KW-1185">Reference proteome</keyword>
<sequence>MRERHPYQELPLPPTKVVAKAIVGTGNVTSVFDAFHLLLHVRVGQLLPCTTSLHATIVLRRTMAVAPRHYYQRQHRQRHFLRVWGFPLHLLLQIGEERRRILGQLDMALCIGTN</sequence>
<dbReference type="EMBL" id="CP039354">
    <property type="protein sequence ID" value="QCE10016.1"/>
    <property type="molecule type" value="Genomic_DNA"/>
</dbReference>
<proteinExistence type="predicted"/>
<dbReference type="Proteomes" id="UP000501690">
    <property type="component" value="Linkage Group LG10"/>
</dbReference>
<protein>
    <submittedName>
        <fullName evidence="1">Uncharacterized protein</fullName>
    </submittedName>
</protein>
<dbReference type="AlphaFoldDB" id="A0A4D6N8D1"/>
<name>A0A4D6N8D1_VIGUN</name>
<organism evidence="1 2">
    <name type="scientific">Vigna unguiculata</name>
    <name type="common">Cowpea</name>
    <dbReference type="NCBI Taxonomy" id="3917"/>
    <lineage>
        <taxon>Eukaryota</taxon>
        <taxon>Viridiplantae</taxon>
        <taxon>Streptophyta</taxon>
        <taxon>Embryophyta</taxon>
        <taxon>Tracheophyta</taxon>
        <taxon>Spermatophyta</taxon>
        <taxon>Magnoliopsida</taxon>
        <taxon>eudicotyledons</taxon>
        <taxon>Gunneridae</taxon>
        <taxon>Pentapetalae</taxon>
        <taxon>rosids</taxon>
        <taxon>fabids</taxon>
        <taxon>Fabales</taxon>
        <taxon>Fabaceae</taxon>
        <taxon>Papilionoideae</taxon>
        <taxon>50 kb inversion clade</taxon>
        <taxon>NPAAA clade</taxon>
        <taxon>indigoferoid/millettioid clade</taxon>
        <taxon>Phaseoleae</taxon>
        <taxon>Vigna</taxon>
    </lineage>
</organism>
<accession>A0A4D6N8D1</accession>
<evidence type="ECO:0000313" key="1">
    <source>
        <dbReference type="EMBL" id="QCE10016.1"/>
    </source>
</evidence>
<gene>
    <name evidence="1" type="ORF">DEO72_LG10g1239</name>
</gene>
<reference evidence="1 2" key="1">
    <citation type="submission" date="2019-04" db="EMBL/GenBank/DDBJ databases">
        <title>An improved genome assembly and genetic linkage map for asparagus bean, Vigna unguiculata ssp. sesquipedialis.</title>
        <authorList>
            <person name="Xia Q."/>
            <person name="Zhang R."/>
            <person name="Dong Y."/>
        </authorList>
    </citation>
    <scope>NUCLEOTIDE SEQUENCE [LARGE SCALE GENOMIC DNA]</scope>
    <source>
        <tissue evidence="1">Leaf</tissue>
    </source>
</reference>
<evidence type="ECO:0000313" key="2">
    <source>
        <dbReference type="Proteomes" id="UP000501690"/>
    </source>
</evidence>